<dbReference type="InterPro" id="IPR009752">
    <property type="entry name" value="Phage_Mu_GpJ"/>
</dbReference>
<sequence>MTYATLENLTERYGADMLLGITDRATPPAGAIDTGVVARALANADATINGRLGTRFVVPLAGTPPEIREIAEAIAIWKLHVYKPDEKIEADYKEAMKTLEGMAAGSVVLHATTLAPVETGGTGARLTDRDRPLTAENLRGYI</sequence>
<keyword evidence="2" id="KW-1185">Reference proteome</keyword>
<accession>A0A2T6A008</accession>
<dbReference type="AlphaFoldDB" id="A0A2T6A008"/>
<name>A0A2T6A008_9RHOB</name>
<protein>
    <submittedName>
        <fullName evidence="1">Phage gp36-like protein</fullName>
    </submittedName>
</protein>
<comment type="caution">
    <text evidence="1">The sequence shown here is derived from an EMBL/GenBank/DDBJ whole genome shotgun (WGS) entry which is preliminary data.</text>
</comment>
<dbReference type="RefSeq" id="WP_108131040.1">
    <property type="nucleotide sequence ID" value="NZ_QBKP01000053.1"/>
</dbReference>
<reference evidence="1 2" key="1">
    <citation type="submission" date="2018-04" db="EMBL/GenBank/DDBJ databases">
        <title>Genomic Encyclopedia of Archaeal and Bacterial Type Strains, Phase II (KMG-II): from individual species to whole genera.</title>
        <authorList>
            <person name="Goeker M."/>
        </authorList>
    </citation>
    <scope>NUCLEOTIDE SEQUENCE [LARGE SCALE GENOMIC DNA]</scope>
    <source>
        <strain evidence="1 2">DSM 21823</strain>
    </source>
</reference>
<dbReference type="Proteomes" id="UP000244224">
    <property type="component" value="Unassembled WGS sequence"/>
</dbReference>
<dbReference type="Pfam" id="PF07030">
    <property type="entry name" value="Phage_Mu_Gp36"/>
    <property type="match status" value="1"/>
</dbReference>
<evidence type="ECO:0000313" key="2">
    <source>
        <dbReference type="Proteomes" id="UP000244224"/>
    </source>
</evidence>
<dbReference type="EMBL" id="QBKP01000053">
    <property type="protein sequence ID" value="PTX37160.1"/>
    <property type="molecule type" value="Genomic_DNA"/>
</dbReference>
<proteinExistence type="predicted"/>
<organism evidence="1 2">
    <name type="scientific">Gemmobacter caeni</name>
    <dbReference type="NCBI Taxonomy" id="589035"/>
    <lineage>
        <taxon>Bacteria</taxon>
        <taxon>Pseudomonadati</taxon>
        <taxon>Pseudomonadota</taxon>
        <taxon>Alphaproteobacteria</taxon>
        <taxon>Rhodobacterales</taxon>
        <taxon>Paracoccaceae</taxon>
        <taxon>Gemmobacter</taxon>
    </lineage>
</organism>
<evidence type="ECO:0000313" key="1">
    <source>
        <dbReference type="EMBL" id="PTX37160.1"/>
    </source>
</evidence>
<gene>
    <name evidence="1" type="ORF">C8N34_1535</name>
</gene>